<evidence type="ECO:0000256" key="1">
    <source>
        <dbReference type="SAM" id="MobiDB-lite"/>
    </source>
</evidence>
<accession>A0A5B7GPE6</accession>
<dbReference type="AlphaFoldDB" id="A0A5B7GPE6"/>
<organism evidence="2 3">
    <name type="scientific">Portunus trituberculatus</name>
    <name type="common">Swimming crab</name>
    <name type="synonym">Neptunus trituberculatus</name>
    <dbReference type="NCBI Taxonomy" id="210409"/>
    <lineage>
        <taxon>Eukaryota</taxon>
        <taxon>Metazoa</taxon>
        <taxon>Ecdysozoa</taxon>
        <taxon>Arthropoda</taxon>
        <taxon>Crustacea</taxon>
        <taxon>Multicrustacea</taxon>
        <taxon>Malacostraca</taxon>
        <taxon>Eumalacostraca</taxon>
        <taxon>Eucarida</taxon>
        <taxon>Decapoda</taxon>
        <taxon>Pleocyemata</taxon>
        <taxon>Brachyura</taxon>
        <taxon>Eubrachyura</taxon>
        <taxon>Portunoidea</taxon>
        <taxon>Portunidae</taxon>
        <taxon>Portuninae</taxon>
        <taxon>Portunus</taxon>
    </lineage>
</organism>
<sequence>MQPQHFLLPIPTTLAFLSFPLPTRPRNSARKGKFGRKTQTETRDLPTQQNPATIFIKSNVTLSCGRSKQTDENYNYVKEDEEEKEEEEEEEEDGRVAVTGRRG</sequence>
<dbReference type="EMBL" id="VSRR010016534">
    <property type="protein sequence ID" value="MPC59406.1"/>
    <property type="molecule type" value="Genomic_DNA"/>
</dbReference>
<dbReference type="Proteomes" id="UP000324222">
    <property type="component" value="Unassembled WGS sequence"/>
</dbReference>
<keyword evidence="3" id="KW-1185">Reference proteome</keyword>
<feature type="compositionally biased region" description="Basic residues" evidence="1">
    <location>
        <begin position="27"/>
        <end position="36"/>
    </location>
</feature>
<evidence type="ECO:0000313" key="3">
    <source>
        <dbReference type="Proteomes" id="UP000324222"/>
    </source>
</evidence>
<protein>
    <submittedName>
        <fullName evidence="2">Uncharacterized protein</fullName>
    </submittedName>
</protein>
<feature type="compositionally biased region" description="Acidic residues" evidence="1">
    <location>
        <begin position="79"/>
        <end position="93"/>
    </location>
</feature>
<proteinExistence type="predicted"/>
<feature type="region of interest" description="Disordered" evidence="1">
    <location>
        <begin position="20"/>
        <end position="51"/>
    </location>
</feature>
<gene>
    <name evidence="2" type="ORF">E2C01_053425</name>
</gene>
<evidence type="ECO:0000313" key="2">
    <source>
        <dbReference type="EMBL" id="MPC59406.1"/>
    </source>
</evidence>
<reference evidence="2 3" key="1">
    <citation type="submission" date="2019-05" db="EMBL/GenBank/DDBJ databases">
        <title>Another draft genome of Portunus trituberculatus and its Hox gene families provides insights of decapod evolution.</title>
        <authorList>
            <person name="Jeong J.-H."/>
            <person name="Song I."/>
            <person name="Kim S."/>
            <person name="Choi T."/>
            <person name="Kim D."/>
            <person name="Ryu S."/>
            <person name="Kim W."/>
        </authorList>
    </citation>
    <scope>NUCLEOTIDE SEQUENCE [LARGE SCALE GENOMIC DNA]</scope>
    <source>
        <tissue evidence="2">Muscle</tissue>
    </source>
</reference>
<comment type="caution">
    <text evidence="2">The sequence shown here is derived from an EMBL/GenBank/DDBJ whole genome shotgun (WGS) entry which is preliminary data.</text>
</comment>
<feature type="region of interest" description="Disordered" evidence="1">
    <location>
        <begin position="73"/>
        <end position="103"/>
    </location>
</feature>
<name>A0A5B7GPE6_PORTR</name>